<name>A0AAT9GGU7_9BACT</name>
<dbReference type="Gene3D" id="1.10.287.130">
    <property type="match status" value="1"/>
</dbReference>
<dbReference type="InterPro" id="IPR036097">
    <property type="entry name" value="HisK_dim/P_sf"/>
</dbReference>
<dbReference type="SUPFAM" id="SSF55785">
    <property type="entry name" value="PYP-like sensor domain (PAS domain)"/>
    <property type="match status" value="3"/>
</dbReference>
<dbReference type="InterPro" id="IPR000700">
    <property type="entry name" value="PAS-assoc_C"/>
</dbReference>
<feature type="domain" description="PAS" evidence="3">
    <location>
        <begin position="132"/>
        <end position="202"/>
    </location>
</feature>
<dbReference type="EMBL" id="AP029612">
    <property type="protein sequence ID" value="BFG69851.1"/>
    <property type="molecule type" value="Genomic_DNA"/>
</dbReference>
<dbReference type="GO" id="GO:0006355">
    <property type="term" value="P:regulation of DNA-templated transcription"/>
    <property type="evidence" value="ECO:0007669"/>
    <property type="project" value="InterPro"/>
</dbReference>
<dbReference type="AlphaFoldDB" id="A0AAT9GGU7"/>
<dbReference type="PROSITE" id="PS50112">
    <property type="entry name" value="PAS"/>
    <property type="match status" value="2"/>
</dbReference>
<feature type="domain" description="PAS" evidence="3">
    <location>
        <begin position="22"/>
        <end position="77"/>
    </location>
</feature>
<dbReference type="InterPro" id="IPR035965">
    <property type="entry name" value="PAS-like_dom_sf"/>
</dbReference>
<dbReference type="RefSeq" id="WP_353550153.1">
    <property type="nucleotide sequence ID" value="NZ_AP029612.1"/>
</dbReference>
<evidence type="ECO:0000256" key="2">
    <source>
        <dbReference type="ARBA" id="ARBA00012438"/>
    </source>
</evidence>
<evidence type="ECO:0000256" key="1">
    <source>
        <dbReference type="ARBA" id="ARBA00000085"/>
    </source>
</evidence>
<reference evidence="5" key="1">
    <citation type="submission" date="2024-02" db="EMBL/GenBank/DDBJ databases">
        <title>Sediminibacterium planktonica sp. nov. and Sediminibacterium longus sp. nov., isolated from surface lake and river water.</title>
        <authorList>
            <person name="Watanabe K."/>
            <person name="Takemine S."/>
            <person name="Ishii Y."/>
            <person name="Ogata Y."/>
            <person name="Shindo C."/>
            <person name="Suda W."/>
        </authorList>
    </citation>
    <scope>NUCLEOTIDE SEQUENCE</scope>
    <source>
        <strain evidence="5">KACHI17</strain>
    </source>
</reference>
<dbReference type="InterPro" id="IPR052155">
    <property type="entry name" value="Biofilm_reg_signaling"/>
</dbReference>
<dbReference type="PANTHER" id="PTHR44757">
    <property type="entry name" value="DIGUANYLATE CYCLASE DGCP"/>
    <property type="match status" value="1"/>
</dbReference>
<gene>
    <name evidence="5" type="ORF">KACHI17_07320</name>
</gene>
<evidence type="ECO:0000313" key="5">
    <source>
        <dbReference type="EMBL" id="BFG69851.1"/>
    </source>
</evidence>
<evidence type="ECO:0000259" key="4">
    <source>
        <dbReference type="PROSITE" id="PS50113"/>
    </source>
</evidence>
<dbReference type="PROSITE" id="PS50113">
    <property type="entry name" value="PAC"/>
    <property type="match status" value="1"/>
</dbReference>
<evidence type="ECO:0000259" key="3">
    <source>
        <dbReference type="PROSITE" id="PS50112"/>
    </source>
</evidence>
<comment type="catalytic activity">
    <reaction evidence="1">
        <text>ATP + protein L-histidine = ADP + protein N-phospho-L-histidine.</text>
        <dbReference type="EC" id="2.7.13.3"/>
    </reaction>
</comment>
<organism evidence="5">
    <name type="scientific">Sediminibacterium sp. KACHI17</name>
    <dbReference type="NCBI Taxonomy" id="1751071"/>
    <lineage>
        <taxon>Bacteria</taxon>
        <taxon>Pseudomonadati</taxon>
        <taxon>Bacteroidota</taxon>
        <taxon>Chitinophagia</taxon>
        <taxon>Chitinophagales</taxon>
        <taxon>Chitinophagaceae</taxon>
        <taxon>Sediminibacterium</taxon>
    </lineage>
</organism>
<dbReference type="EC" id="2.7.13.3" evidence="2"/>
<dbReference type="Gene3D" id="3.30.450.20">
    <property type="entry name" value="PAS domain"/>
    <property type="match status" value="3"/>
</dbReference>
<protein>
    <recommendedName>
        <fullName evidence="2">histidine kinase</fullName>
        <ecNumber evidence="2">2.7.13.3</ecNumber>
    </recommendedName>
</protein>
<feature type="domain" description="PAC" evidence="4">
    <location>
        <begin position="322"/>
        <end position="374"/>
    </location>
</feature>
<dbReference type="CDD" id="cd00130">
    <property type="entry name" value="PAS"/>
    <property type="match status" value="2"/>
</dbReference>
<proteinExistence type="predicted"/>
<dbReference type="InterPro" id="IPR000014">
    <property type="entry name" value="PAS"/>
</dbReference>
<dbReference type="InterPro" id="IPR003661">
    <property type="entry name" value="HisK_dim/P_dom"/>
</dbReference>
<accession>A0AAT9GGU7</accession>
<dbReference type="InterPro" id="IPR013656">
    <property type="entry name" value="PAS_4"/>
</dbReference>
<dbReference type="Pfam" id="PF00989">
    <property type="entry name" value="PAS"/>
    <property type="match status" value="1"/>
</dbReference>
<dbReference type="SMART" id="SM00091">
    <property type="entry name" value="PAS"/>
    <property type="match status" value="3"/>
</dbReference>
<dbReference type="GO" id="GO:0000155">
    <property type="term" value="F:phosphorelay sensor kinase activity"/>
    <property type="evidence" value="ECO:0007669"/>
    <property type="project" value="InterPro"/>
</dbReference>
<dbReference type="InterPro" id="IPR013767">
    <property type="entry name" value="PAS_fold"/>
</dbReference>
<dbReference type="CDD" id="cd00082">
    <property type="entry name" value="HisKA"/>
    <property type="match status" value="1"/>
</dbReference>
<dbReference type="PANTHER" id="PTHR44757:SF2">
    <property type="entry name" value="BIOFILM ARCHITECTURE MAINTENANCE PROTEIN MBAA"/>
    <property type="match status" value="1"/>
</dbReference>
<dbReference type="SUPFAM" id="SSF47384">
    <property type="entry name" value="Homodimeric domain of signal transducing histidine kinase"/>
    <property type="match status" value="1"/>
</dbReference>
<sequence>MNTHSPIEQMIAMLEHSHVFMYMIIDQKGHYRYINQKMSTITGWDRSMIGSRRYEEQIHYADVDFLRQQVHQALQHPGEKFSVIARYLIDEHQHTIQWEVCSSKDEEGEEQIQAMGVLLSGDPLDDFSASRYLHQFNEYLDGVSDGFFALDRNWIFLKVNRFFESVTGLSRQEMIGRSFWDFFPDTEDQPYAAAMRKAFDLEETITFEQPWPPDHHFAVSATPSKEGIICYFIDISLQKKQQLELLANEIKLKAILDSTTDINILISADLRVLNFNRTADLLSKEYFNAQLFIGADFNKYVPKELGHYFREHFERALAGEKLTTERPVALLNGDVIWFEFLYYPVYSEAGDMLGVAMNITNIDARKKAEMKLLQQYDRMREIAYLQSHEARAPLSNILGLINVLMLYTEKTNDPEIVQVLELLNVSASRLDTVIQKIVSNTRHE</sequence>
<dbReference type="NCBIfam" id="TIGR00229">
    <property type="entry name" value="sensory_box"/>
    <property type="match status" value="3"/>
</dbReference>
<dbReference type="Pfam" id="PF08448">
    <property type="entry name" value="PAS_4"/>
    <property type="match status" value="2"/>
</dbReference>